<accession>A0A4R4JI71</accession>
<sequence>MHIDYAIESYKRYLEISKNRNLADKDFIRFICCEPKILNAAELIAERENNSIEFISCLCNSIRDTFNSKYKTITQNKKYALSNFLIKNTTPVELIAITFNMQVDDIISKLEIDGFENREIKIGYGNKSADEDKNFQAWKDGAIIPVKDKNGKWMDKATGVIYDDEFDYINIRGKELSPAATLAKNGSKLNGLKPLKGTNRQIEWAEKIRFEKVKSMTDSQLSTVKSGNTSTHKAQFWIELRHIEASNIVDIIELFYSKGSKK</sequence>
<dbReference type="EMBL" id="PUJX01000007">
    <property type="protein sequence ID" value="TDB53041.1"/>
    <property type="molecule type" value="Genomic_DNA"/>
</dbReference>
<dbReference type="Proteomes" id="UP000295550">
    <property type="component" value="Unassembled WGS sequence"/>
</dbReference>
<evidence type="ECO:0000313" key="1">
    <source>
        <dbReference type="EMBL" id="TDB53041.1"/>
    </source>
</evidence>
<protein>
    <submittedName>
        <fullName evidence="1">Uncharacterized protein</fullName>
    </submittedName>
</protein>
<dbReference type="RefSeq" id="WP_132344987.1">
    <property type="nucleotide sequence ID" value="NZ_CAWOLF010000007.1"/>
</dbReference>
<comment type="caution">
    <text evidence="1">The sequence shown here is derived from an EMBL/GenBank/DDBJ whole genome shotgun (WGS) entry which is preliminary data.</text>
</comment>
<reference evidence="1 2" key="1">
    <citation type="journal article" date="2019" name="Int. J. Syst. Evol. Microbiol.">
        <title>Photorhabdus khanii subsp. guanajuatensis subsp. nov., isolated from Heterorhabditis atacamensis, and Photorhabdus luminescens subsp. mexicana subsp. nov., isolated from Heterorhabditis mexicana entomopathogenic nematodes.</title>
        <authorList>
            <person name="Machado R.A.R."/>
            <person name="Bruno P."/>
            <person name="Arce C.C.M."/>
            <person name="Liechti N."/>
            <person name="Kohler A."/>
            <person name="Bernal J."/>
            <person name="Bruggmann R."/>
            <person name="Turlings T.C.J."/>
        </authorList>
    </citation>
    <scope>NUCLEOTIDE SEQUENCE [LARGE SCALE GENOMIC DNA]</scope>
    <source>
        <strain evidence="1 2">MEX47-22</strain>
    </source>
</reference>
<gene>
    <name evidence="1" type="ORF">C5468_08925</name>
</gene>
<proteinExistence type="predicted"/>
<dbReference type="AlphaFoldDB" id="A0A4R4JI71"/>
<name>A0A4R4JI71_PHOLU</name>
<evidence type="ECO:0000313" key="2">
    <source>
        <dbReference type="Proteomes" id="UP000295550"/>
    </source>
</evidence>
<organism evidence="1 2">
    <name type="scientific">Photorhabdus luminescens subsp. mexicana</name>
    <dbReference type="NCBI Taxonomy" id="2100167"/>
    <lineage>
        <taxon>Bacteria</taxon>
        <taxon>Pseudomonadati</taxon>
        <taxon>Pseudomonadota</taxon>
        <taxon>Gammaproteobacteria</taxon>
        <taxon>Enterobacterales</taxon>
        <taxon>Morganellaceae</taxon>
        <taxon>Photorhabdus</taxon>
    </lineage>
</organism>